<dbReference type="PANTHER" id="PTHR35936:SF17">
    <property type="entry name" value="ARGININE-BINDING EXTRACELLULAR PROTEIN ARTP"/>
    <property type="match status" value="1"/>
</dbReference>
<dbReference type="OrthoDB" id="9774451at2"/>
<evidence type="ECO:0000313" key="3">
    <source>
        <dbReference type="EMBL" id="SPY48814.1"/>
    </source>
</evidence>
<dbReference type="Proteomes" id="UP000250070">
    <property type="component" value="Unassembled WGS sequence"/>
</dbReference>
<keyword evidence="1" id="KW-0732">Signal</keyword>
<dbReference type="EMBL" id="UATM01000032">
    <property type="protein sequence ID" value="SPY48814.1"/>
    <property type="molecule type" value="Genomic_DNA"/>
</dbReference>
<accession>A0A2X1Y6P7</accession>
<reference evidence="3 4" key="1">
    <citation type="submission" date="2018-06" db="EMBL/GenBank/DDBJ databases">
        <authorList>
            <consortium name="Pathogen Informatics"/>
            <person name="Doyle S."/>
        </authorList>
    </citation>
    <scope>NUCLEOTIDE SEQUENCE [LARGE SCALE GENOMIC DNA]</scope>
    <source>
        <strain evidence="3 4">NCTC13076</strain>
    </source>
</reference>
<dbReference type="SUPFAM" id="SSF53850">
    <property type="entry name" value="Periplasmic binding protein-like II"/>
    <property type="match status" value="1"/>
</dbReference>
<protein>
    <submittedName>
        <fullName evidence="3">Arginine-binding extracellular protein ArtP</fullName>
    </submittedName>
</protein>
<feature type="domain" description="Solute-binding protein family 3/N-terminal" evidence="2">
    <location>
        <begin position="42"/>
        <end position="263"/>
    </location>
</feature>
<dbReference type="Gene3D" id="3.40.190.10">
    <property type="entry name" value="Periplasmic binding protein-like II"/>
    <property type="match status" value="2"/>
</dbReference>
<dbReference type="AlphaFoldDB" id="A0A2X1Y6P7"/>
<dbReference type="InterPro" id="IPR001638">
    <property type="entry name" value="Solute-binding_3/MltF_N"/>
</dbReference>
<evidence type="ECO:0000313" key="4">
    <source>
        <dbReference type="Proteomes" id="UP000250070"/>
    </source>
</evidence>
<proteinExistence type="predicted"/>
<evidence type="ECO:0000259" key="2">
    <source>
        <dbReference type="SMART" id="SM00062"/>
    </source>
</evidence>
<dbReference type="SMART" id="SM00062">
    <property type="entry name" value="PBPb"/>
    <property type="match status" value="1"/>
</dbReference>
<evidence type="ECO:0000256" key="1">
    <source>
        <dbReference type="ARBA" id="ARBA00022729"/>
    </source>
</evidence>
<dbReference type="RefSeq" id="WP_112890377.1">
    <property type="nucleotide sequence ID" value="NZ_CP068103.1"/>
</dbReference>
<gene>
    <name evidence="3" type="primary">artP_5</name>
    <name evidence="3" type="ORF">NCTC13076_01903</name>
</gene>
<dbReference type="Pfam" id="PF00497">
    <property type="entry name" value="SBP_bac_3"/>
    <property type="match status" value="1"/>
</dbReference>
<dbReference type="GeneID" id="83861594"/>
<dbReference type="PANTHER" id="PTHR35936">
    <property type="entry name" value="MEMBRANE-BOUND LYTIC MUREIN TRANSGLYCOSYLASE F"/>
    <property type="match status" value="1"/>
</dbReference>
<sequence>MKKILSISSLILLVLIFGLVIFFTKSKDISNSRLDEIKKSGKIVMGCNANYPPFEFHKNIDDKDEILGLDVFIGKEIAKDLGVELEISDMEFSSVLASLDTGVIDLAISGVSKTPEREKSMAFSDVYYEPKNYLLVNKENLGKYTKEDDVKDLTIGVQTATSQEDIGKNLGIKKLVSLPKTPDLVAQLDKGLIDGIIVEKCVGDNYELSNENLKIEDSFYFKAELQGTAIGLNKNDTELLDQVNKTLKRLKVEGKLDEYYQEALDLSTK</sequence>
<organism evidence="3 4">
    <name type="scientific">Peptoniphilus harei</name>
    <dbReference type="NCBI Taxonomy" id="54005"/>
    <lineage>
        <taxon>Bacteria</taxon>
        <taxon>Bacillati</taxon>
        <taxon>Bacillota</taxon>
        <taxon>Tissierellia</taxon>
        <taxon>Tissierellales</taxon>
        <taxon>Peptoniphilaceae</taxon>
        <taxon>Peptoniphilus</taxon>
    </lineage>
</organism>
<name>A0A2X1Y6P7_9FIRM</name>